<dbReference type="RefSeq" id="WP_116708714.1">
    <property type="nucleotide sequence ID" value="NZ_QEKW01000006.1"/>
</dbReference>
<sequence>MSVIEEHPRRTRGNGLGDVVLVVVLVLMALAIVLTVVVIASGGGRSQQGPRGAGALDALEADVTAAGLTVCSRSDVPDPRATDAVAARTLVVATGPGACGGGDTALVQADAFADDADRDAAARSLEGQVRPRGAATVRTYGDLVVVTRGGGDDAAAERLEAALLAHGAR</sequence>
<name>A0A2U1FC26_9PSEU</name>
<feature type="transmembrane region" description="Helical" evidence="1">
    <location>
        <begin position="20"/>
        <end position="41"/>
    </location>
</feature>
<accession>A0A2U1FC26</accession>
<comment type="caution">
    <text evidence="2">The sequence shown here is derived from an EMBL/GenBank/DDBJ whole genome shotgun (WGS) entry which is preliminary data.</text>
</comment>
<proteinExistence type="predicted"/>
<dbReference type="EMBL" id="QEKW01000006">
    <property type="protein sequence ID" value="PVZ09530.1"/>
    <property type="molecule type" value="Genomic_DNA"/>
</dbReference>
<keyword evidence="3" id="KW-1185">Reference proteome</keyword>
<dbReference type="AlphaFoldDB" id="A0A2U1FC26"/>
<keyword evidence="1" id="KW-0472">Membrane</keyword>
<gene>
    <name evidence="2" type="ORF">C8D89_106194</name>
</gene>
<keyword evidence="1" id="KW-0812">Transmembrane</keyword>
<evidence type="ECO:0000256" key="1">
    <source>
        <dbReference type="SAM" id="Phobius"/>
    </source>
</evidence>
<evidence type="ECO:0000313" key="2">
    <source>
        <dbReference type="EMBL" id="PVZ09530.1"/>
    </source>
</evidence>
<evidence type="ECO:0000313" key="3">
    <source>
        <dbReference type="Proteomes" id="UP000245639"/>
    </source>
</evidence>
<organism evidence="2 3">
    <name type="scientific">Actinomycetospora cinnamomea</name>
    <dbReference type="NCBI Taxonomy" id="663609"/>
    <lineage>
        <taxon>Bacteria</taxon>
        <taxon>Bacillati</taxon>
        <taxon>Actinomycetota</taxon>
        <taxon>Actinomycetes</taxon>
        <taxon>Pseudonocardiales</taxon>
        <taxon>Pseudonocardiaceae</taxon>
        <taxon>Actinomycetospora</taxon>
    </lineage>
</organism>
<dbReference type="OrthoDB" id="9879226at2"/>
<keyword evidence="1" id="KW-1133">Transmembrane helix</keyword>
<protein>
    <submittedName>
        <fullName evidence="2">Uncharacterized protein</fullName>
    </submittedName>
</protein>
<reference evidence="2 3" key="1">
    <citation type="submission" date="2018-04" db="EMBL/GenBank/DDBJ databases">
        <title>Genomic Encyclopedia of Type Strains, Phase IV (KMG-IV): sequencing the most valuable type-strain genomes for metagenomic binning, comparative biology and taxonomic classification.</title>
        <authorList>
            <person name="Goeker M."/>
        </authorList>
    </citation>
    <scope>NUCLEOTIDE SEQUENCE [LARGE SCALE GENOMIC DNA]</scope>
    <source>
        <strain evidence="2 3">DSM 45771</strain>
    </source>
</reference>
<dbReference type="Proteomes" id="UP000245639">
    <property type="component" value="Unassembled WGS sequence"/>
</dbReference>